<keyword evidence="3" id="KW-1185">Reference proteome</keyword>
<name>A0A917LEF3_9ACTN</name>
<gene>
    <name evidence="2" type="ORF">GCM10010121_082280</name>
</gene>
<reference evidence="2" key="1">
    <citation type="journal article" date="2014" name="Int. J. Syst. Evol. Microbiol.">
        <title>Complete genome sequence of Corynebacterium casei LMG S-19264T (=DSM 44701T), isolated from a smear-ripened cheese.</title>
        <authorList>
            <consortium name="US DOE Joint Genome Institute (JGI-PGF)"/>
            <person name="Walter F."/>
            <person name="Albersmeier A."/>
            <person name="Kalinowski J."/>
            <person name="Ruckert C."/>
        </authorList>
    </citation>
    <scope>NUCLEOTIDE SEQUENCE</scope>
    <source>
        <strain evidence="2">JCM 3086</strain>
    </source>
</reference>
<dbReference type="EMBL" id="BMQA01000059">
    <property type="protein sequence ID" value="GGJ59147.1"/>
    <property type="molecule type" value="Genomic_DNA"/>
</dbReference>
<accession>A0A917LEF3</accession>
<dbReference type="Proteomes" id="UP000657574">
    <property type="component" value="Unassembled WGS sequence"/>
</dbReference>
<evidence type="ECO:0000313" key="3">
    <source>
        <dbReference type="Proteomes" id="UP000657574"/>
    </source>
</evidence>
<organism evidence="2 3">
    <name type="scientific">Streptomyces brasiliensis</name>
    <dbReference type="NCBI Taxonomy" id="1954"/>
    <lineage>
        <taxon>Bacteria</taxon>
        <taxon>Bacillati</taxon>
        <taxon>Actinomycetota</taxon>
        <taxon>Actinomycetes</taxon>
        <taxon>Kitasatosporales</taxon>
        <taxon>Streptomycetaceae</taxon>
        <taxon>Streptomyces</taxon>
    </lineage>
</organism>
<feature type="region of interest" description="Disordered" evidence="1">
    <location>
        <begin position="32"/>
        <end position="59"/>
    </location>
</feature>
<protein>
    <submittedName>
        <fullName evidence="2">Uncharacterized protein</fullName>
    </submittedName>
</protein>
<comment type="caution">
    <text evidence="2">The sequence shown here is derived from an EMBL/GenBank/DDBJ whole genome shotgun (WGS) entry which is preliminary data.</text>
</comment>
<sequence length="59" mass="6320">MRSAGDPAAAQDSSDRARPEAMLQVAQFALDPDHAPGPVLGGEADDQLYEPVVERRTSR</sequence>
<dbReference type="AlphaFoldDB" id="A0A917LEF3"/>
<feature type="region of interest" description="Disordered" evidence="1">
    <location>
        <begin position="1"/>
        <end position="20"/>
    </location>
</feature>
<reference evidence="2" key="2">
    <citation type="submission" date="2020-09" db="EMBL/GenBank/DDBJ databases">
        <authorList>
            <person name="Sun Q."/>
            <person name="Ohkuma M."/>
        </authorList>
    </citation>
    <scope>NUCLEOTIDE SEQUENCE</scope>
    <source>
        <strain evidence="2">JCM 3086</strain>
    </source>
</reference>
<evidence type="ECO:0000256" key="1">
    <source>
        <dbReference type="SAM" id="MobiDB-lite"/>
    </source>
</evidence>
<dbReference type="RefSeq" id="WP_189316444.1">
    <property type="nucleotide sequence ID" value="NZ_BMQA01000059.1"/>
</dbReference>
<evidence type="ECO:0000313" key="2">
    <source>
        <dbReference type="EMBL" id="GGJ59147.1"/>
    </source>
</evidence>
<proteinExistence type="predicted"/>